<reference evidence="2 3" key="1">
    <citation type="submission" date="2019-11" db="EMBL/GenBank/DDBJ databases">
        <authorList>
            <person name="Zheng R.K."/>
            <person name="Sun C.M."/>
        </authorList>
    </citation>
    <scope>NUCLEOTIDE SEQUENCE [LARGE SCALE GENOMIC DNA]</scope>
    <source>
        <strain evidence="2 3">WC007</strain>
    </source>
</reference>
<accession>A0A6I6JT97</accession>
<keyword evidence="3" id="KW-1185">Reference proteome</keyword>
<evidence type="ECO:0000313" key="2">
    <source>
        <dbReference type="EMBL" id="QGY45691.1"/>
    </source>
</evidence>
<feature type="domain" description="Alpha-L-glutamate ligase-related protein ATP-grasp" evidence="1">
    <location>
        <begin position="105"/>
        <end position="350"/>
    </location>
</feature>
<protein>
    <recommendedName>
        <fullName evidence="1">Alpha-L-glutamate ligase-related protein ATP-grasp domain-containing protein</fullName>
    </recommendedName>
</protein>
<sequence length="379" mass="44605">MGMKSNFYWIWKKIAEKNTRSHYKKLYVNEYSFFESHKDKKPKNLMRREMKILQKYWGCYPFQYIRYGMYLKSCTLSIEEMKDYIPNFFAYYLFFPKFFTEYLMVSEDKELTYQVLKSMDIRQPNLLFQYKNGRFYSHNKSILSDDEVNDLIKKTKAEKLFMKPTMGLGGKGIMVFNKNKIFTDEEGNQLSAEFIKKTLGKKDNYLVQEGLIQHEEINKIYPKSINTIRAYTEVKNGEAKFLFALLRMGHGGKQIDNASQKGYVCRINPEKGELASYATSRLFEKTDHHPDTNFKFDGYKIPFWDEIKDFVLVAAQKNESIGYVGWDIAYTKDGPSVIEINAAPGLHSLQENFGGVREAFGIKNPKSYWYSTKFIMQDK</sequence>
<dbReference type="Gene3D" id="3.30.470.20">
    <property type="entry name" value="ATP-grasp fold, B domain"/>
    <property type="match status" value="1"/>
</dbReference>
<dbReference type="Proteomes" id="UP000428260">
    <property type="component" value="Chromosome"/>
</dbReference>
<dbReference type="Pfam" id="PF14397">
    <property type="entry name" value="ATPgrasp_ST"/>
    <property type="match status" value="1"/>
</dbReference>
<dbReference type="AlphaFoldDB" id="A0A6I6JT97"/>
<gene>
    <name evidence="2" type="ORF">GM418_19045</name>
</gene>
<organism evidence="2 3">
    <name type="scientific">Maribellus comscasis</name>
    <dbReference type="NCBI Taxonomy" id="2681766"/>
    <lineage>
        <taxon>Bacteria</taxon>
        <taxon>Pseudomonadati</taxon>
        <taxon>Bacteroidota</taxon>
        <taxon>Bacteroidia</taxon>
        <taxon>Marinilabiliales</taxon>
        <taxon>Prolixibacteraceae</taxon>
        <taxon>Maribellus</taxon>
    </lineage>
</organism>
<evidence type="ECO:0000259" key="1">
    <source>
        <dbReference type="Pfam" id="PF14397"/>
    </source>
</evidence>
<name>A0A6I6JT97_9BACT</name>
<dbReference type="SUPFAM" id="SSF56059">
    <property type="entry name" value="Glutathione synthetase ATP-binding domain-like"/>
    <property type="match status" value="1"/>
</dbReference>
<dbReference type="EMBL" id="CP046401">
    <property type="protein sequence ID" value="QGY45691.1"/>
    <property type="molecule type" value="Genomic_DNA"/>
</dbReference>
<proteinExistence type="predicted"/>
<dbReference type="InterPro" id="IPR039523">
    <property type="entry name" value="RimK-rel_E_lig_ATP-grasp"/>
</dbReference>
<dbReference type="KEGG" id="mcos:GM418_19045"/>
<evidence type="ECO:0000313" key="3">
    <source>
        <dbReference type="Proteomes" id="UP000428260"/>
    </source>
</evidence>